<reference evidence="2" key="2">
    <citation type="submission" date="2016-05" db="EMBL/GenBank/DDBJ databases">
        <title>Comparative analysis highlights variable genome content of wheat rusts and divergence of the mating loci.</title>
        <authorList>
            <person name="Cuomo C.A."/>
            <person name="Bakkeren G."/>
            <person name="Szabo L."/>
            <person name="Khalil H."/>
            <person name="Joly D."/>
            <person name="Goldberg J."/>
            <person name="Young S."/>
            <person name="Zeng Q."/>
            <person name="Fellers J."/>
        </authorList>
    </citation>
    <scope>NUCLEOTIDE SEQUENCE [LARGE SCALE GENOMIC DNA]</scope>
    <source>
        <strain evidence="2">1-1 BBBD Race 1</strain>
    </source>
</reference>
<dbReference type="Proteomes" id="UP000005240">
    <property type="component" value="Unassembled WGS sequence"/>
</dbReference>
<organism evidence="2">
    <name type="scientific">Puccinia triticina (isolate 1-1 / race 1 (BBBD))</name>
    <name type="common">Brown leaf rust fungus</name>
    <dbReference type="NCBI Taxonomy" id="630390"/>
    <lineage>
        <taxon>Eukaryota</taxon>
        <taxon>Fungi</taxon>
        <taxon>Dikarya</taxon>
        <taxon>Basidiomycota</taxon>
        <taxon>Pucciniomycotina</taxon>
        <taxon>Pucciniomycetes</taxon>
        <taxon>Pucciniales</taxon>
        <taxon>Pucciniaceae</taxon>
        <taxon>Puccinia</taxon>
    </lineage>
</organism>
<feature type="region of interest" description="Disordered" evidence="1">
    <location>
        <begin position="263"/>
        <end position="298"/>
    </location>
</feature>
<evidence type="ECO:0000256" key="1">
    <source>
        <dbReference type="SAM" id="MobiDB-lite"/>
    </source>
</evidence>
<evidence type="ECO:0000313" key="3">
    <source>
        <dbReference type="EnsemblFungi" id="PTTG_03361-t43_1-p1"/>
    </source>
</evidence>
<protein>
    <submittedName>
        <fullName evidence="2 3">Uncharacterized protein</fullName>
    </submittedName>
</protein>
<accession>A0A180GNU4</accession>
<keyword evidence="4" id="KW-1185">Reference proteome</keyword>
<dbReference type="VEuPathDB" id="FungiDB:PTTG_03361"/>
<reference evidence="3 4" key="3">
    <citation type="journal article" date="2017" name="G3 (Bethesda)">
        <title>Comparative analysis highlights variable genome content of wheat rusts and divergence of the mating loci.</title>
        <authorList>
            <person name="Cuomo C.A."/>
            <person name="Bakkeren G."/>
            <person name="Khalil H.B."/>
            <person name="Panwar V."/>
            <person name="Joly D."/>
            <person name="Linning R."/>
            <person name="Sakthikumar S."/>
            <person name="Song X."/>
            <person name="Adiconis X."/>
            <person name="Fan L."/>
            <person name="Goldberg J.M."/>
            <person name="Levin J.Z."/>
            <person name="Young S."/>
            <person name="Zeng Q."/>
            <person name="Anikster Y."/>
            <person name="Bruce M."/>
            <person name="Wang M."/>
            <person name="Yin C."/>
            <person name="McCallum B."/>
            <person name="Szabo L.J."/>
            <person name="Hulbert S."/>
            <person name="Chen X."/>
            <person name="Fellers J.P."/>
        </authorList>
    </citation>
    <scope>NUCLEOTIDE SEQUENCE</scope>
    <source>
        <strain evidence="4">Isolate 1-1 / race 1 (BBBD)</strain>
        <strain evidence="3">isolate 1-1 / race 1 (BBBD)</strain>
    </source>
</reference>
<dbReference type="AlphaFoldDB" id="A0A180GNU4"/>
<reference evidence="3" key="4">
    <citation type="submission" date="2025-05" db="UniProtKB">
        <authorList>
            <consortium name="EnsemblFungi"/>
        </authorList>
    </citation>
    <scope>IDENTIFICATION</scope>
    <source>
        <strain evidence="3">isolate 1-1 / race 1 (BBBD)</strain>
    </source>
</reference>
<evidence type="ECO:0000313" key="4">
    <source>
        <dbReference type="Proteomes" id="UP000005240"/>
    </source>
</evidence>
<dbReference type="EMBL" id="ADAS02000040">
    <property type="protein sequence ID" value="OAV94390.1"/>
    <property type="molecule type" value="Genomic_DNA"/>
</dbReference>
<dbReference type="PANTHER" id="PTHR33069">
    <property type="entry name" value="CHROMOSOME 7, WHOLE GENOME SHOTGUN SEQUENCE-RELATED"/>
    <property type="match status" value="1"/>
</dbReference>
<gene>
    <name evidence="2" type="ORF">PTTG_03361</name>
</gene>
<name>A0A180GNU4_PUCT1</name>
<proteinExistence type="predicted"/>
<dbReference type="PANTHER" id="PTHR33069:SF3">
    <property type="entry name" value="DYNEIN HEAVY CHAIN TAIL DOMAIN-CONTAINING PROTEIN"/>
    <property type="match status" value="1"/>
</dbReference>
<evidence type="ECO:0000313" key="2">
    <source>
        <dbReference type="EMBL" id="OAV94390.1"/>
    </source>
</evidence>
<sequence length="442" mass="49924">MRTMADAQDGAMSGVINSFEALQSDDQKEQILNYEGLVRKEMTRIHDEYLSIWDGINYGKEPRVIFDELAIRTQLLAKLQSKSLPSLRRHANGLSKALLLCRSDPPLDNQPEPAVYKMKLVLKALSKLDSTLRDIKFAIACISPDLDIEKMRDDKDFKQLKFFRSYRLAVRTYAVTGIVCELLRISCGHVKESGHMFNEDPSKRLGVETMATACSESVNQTLIYMSKSEVNIFQDAWELDIESMSDSLEKFVKFMHQSQSELKEEEEEYSHSLAGRGPPGAHSARPANNASQPPIPTDPQLSHTTIFVISIIKLSRMLVAKILKISTGKENLTMVSDLSSRELELLVRTTEALSDSIVKLVGALSDDDPDHQFDALMTIKRSISHLLSAPRVILELLQHIFRPVDPDQLSSKIHLKAWFNQWNILYHLATRNFVGDLGFPIP</sequence>
<dbReference type="EnsemblFungi" id="PTTG_03361-t43_1">
    <property type="protein sequence ID" value="PTTG_03361-t43_1-p1"/>
    <property type="gene ID" value="PTTG_03361"/>
</dbReference>
<reference evidence="2" key="1">
    <citation type="submission" date="2009-11" db="EMBL/GenBank/DDBJ databases">
        <authorList>
            <consortium name="The Broad Institute Genome Sequencing Platform"/>
            <person name="Ward D."/>
            <person name="Feldgarden M."/>
            <person name="Earl A."/>
            <person name="Young S.K."/>
            <person name="Zeng Q."/>
            <person name="Koehrsen M."/>
            <person name="Alvarado L."/>
            <person name="Berlin A."/>
            <person name="Bochicchio J."/>
            <person name="Borenstein D."/>
            <person name="Chapman S.B."/>
            <person name="Chen Z."/>
            <person name="Engels R."/>
            <person name="Freedman E."/>
            <person name="Gellesch M."/>
            <person name="Goldberg J."/>
            <person name="Griggs A."/>
            <person name="Gujja S."/>
            <person name="Heilman E."/>
            <person name="Heiman D."/>
            <person name="Hepburn T."/>
            <person name="Howarth C."/>
            <person name="Jen D."/>
            <person name="Larson L."/>
            <person name="Lewis B."/>
            <person name="Mehta T."/>
            <person name="Park D."/>
            <person name="Pearson M."/>
            <person name="Roberts A."/>
            <person name="Saif S."/>
            <person name="Shea T."/>
            <person name="Shenoy N."/>
            <person name="Sisk P."/>
            <person name="Stolte C."/>
            <person name="Sykes S."/>
            <person name="Thomson T."/>
            <person name="Walk T."/>
            <person name="White J."/>
            <person name="Yandava C."/>
            <person name="Izard J."/>
            <person name="Baranova O.V."/>
            <person name="Blanton J.M."/>
            <person name="Tanner A.C."/>
            <person name="Dewhirst F.E."/>
            <person name="Haas B."/>
            <person name="Nusbaum C."/>
            <person name="Birren B."/>
        </authorList>
    </citation>
    <scope>NUCLEOTIDE SEQUENCE [LARGE SCALE GENOMIC DNA]</scope>
    <source>
        <strain evidence="2">1-1 BBBD Race 1</strain>
    </source>
</reference>